<dbReference type="Pfam" id="PF00330">
    <property type="entry name" value="Aconitase"/>
    <property type="match status" value="1"/>
</dbReference>
<dbReference type="InterPro" id="IPR001030">
    <property type="entry name" value="Acoase/IPM_deHydtase_lsu_aba"/>
</dbReference>
<sequence length="146" mass="15216">RVTPPGRGIVHQVNLEQLATIVAEGPDGVLLPDTVIGTDSHTTMVNGLGVLGWGVGGLEAEAQMLGLAQPLRVPEIVGVRLTGAVSPGTSSTDVVLTLTRRLREENVRALMLEFTGPGVAELTAADRCTIANMAPEYGAMTAFFPV</sequence>
<dbReference type="EMBL" id="JAAGLU010000657">
    <property type="protein sequence ID" value="NEC93261.1"/>
    <property type="molecule type" value="Genomic_DNA"/>
</dbReference>
<dbReference type="PANTHER" id="PTHR11670">
    <property type="entry name" value="ACONITASE/IRON-RESPONSIVE ELEMENT FAMILY MEMBER"/>
    <property type="match status" value="1"/>
</dbReference>
<dbReference type="InterPro" id="IPR006249">
    <property type="entry name" value="Aconitase/IRP2"/>
</dbReference>
<dbReference type="GO" id="GO:0051536">
    <property type="term" value="F:iron-sulfur cluster binding"/>
    <property type="evidence" value="ECO:0007669"/>
    <property type="project" value="UniProtKB-KW"/>
</dbReference>
<dbReference type="AlphaFoldDB" id="A0A6B3C952"/>
<evidence type="ECO:0000256" key="2">
    <source>
        <dbReference type="ARBA" id="ARBA00023004"/>
    </source>
</evidence>
<dbReference type="InterPro" id="IPR036008">
    <property type="entry name" value="Aconitase_4Fe-4S_dom"/>
</dbReference>
<feature type="domain" description="Aconitase/3-isopropylmalate dehydratase large subunit alpha/beta/alpha" evidence="4">
    <location>
        <begin position="2"/>
        <end position="146"/>
    </location>
</feature>
<proteinExistence type="predicted"/>
<name>A0A6B3C952_9ACTN</name>
<evidence type="ECO:0000259" key="4">
    <source>
        <dbReference type="Pfam" id="PF00330"/>
    </source>
</evidence>
<dbReference type="GO" id="GO:0046872">
    <property type="term" value="F:metal ion binding"/>
    <property type="evidence" value="ECO:0007669"/>
    <property type="project" value="UniProtKB-KW"/>
</dbReference>
<dbReference type="RefSeq" id="WP_239149812.1">
    <property type="nucleotide sequence ID" value="NZ_JAAGLU010000657.1"/>
</dbReference>
<protein>
    <submittedName>
        <fullName evidence="5">Aconitate hydratase AcnA</fullName>
    </submittedName>
</protein>
<evidence type="ECO:0000256" key="3">
    <source>
        <dbReference type="ARBA" id="ARBA00023014"/>
    </source>
</evidence>
<dbReference type="SUPFAM" id="SSF53732">
    <property type="entry name" value="Aconitase iron-sulfur domain"/>
    <property type="match status" value="1"/>
</dbReference>
<feature type="non-terminal residue" evidence="5">
    <location>
        <position position="1"/>
    </location>
</feature>
<gene>
    <name evidence="5" type="ORF">G3I71_47770</name>
</gene>
<feature type="non-terminal residue" evidence="5">
    <location>
        <position position="146"/>
    </location>
</feature>
<dbReference type="InterPro" id="IPR015931">
    <property type="entry name" value="Acnase/IPM_dHydase_lsu_aba_1/3"/>
</dbReference>
<accession>A0A6B3C952</accession>
<keyword evidence="3" id="KW-0411">Iron-sulfur</keyword>
<comment type="caution">
    <text evidence="5">The sequence shown here is derived from an EMBL/GenBank/DDBJ whole genome shotgun (WGS) entry which is preliminary data.</text>
</comment>
<reference evidence="5" key="1">
    <citation type="submission" date="2020-01" db="EMBL/GenBank/DDBJ databases">
        <title>Insect and environment-associated Actinomycetes.</title>
        <authorList>
            <person name="Currrie C."/>
            <person name="Chevrette M."/>
            <person name="Carlson C."/>
            <person name="Stubbendieck R."/>
            <person name="Wendt-Pienkowski E."/>
        </authorList>
    </citation>
    <scope>NUCLEOTIDE SEQUENCE</scope>
    <source>
        <strain evidence="5">SID12501</strain>
    </source>
</reference>
<evidence type="ECO:0000256" key="1">
    <source>
        <dbReference type="ARBA" id="ARBA00022723"/>
    </source>
</evidence>
<dbReference type="PRINTS" id="PR00415">
    <property type="entry name" value="ACONITASE"/>
</dbReference>
<dbReference type="Gene3D" id="3.30.499.10">
    <property type="entry name" value="Aconitase, domain 3"/>
    <property type="match status" value="1"/>
</dbReference>
<evidence type="ECO:0000313" key="5">
    <source>
        <dbReference type="EMBL" id="NEC93261.1"/>
    </source>
</evidence>
<keyword evidence="2" id="KW-0408">Iron</keyword>
<keyword evidence="1" id="KW-0479">Metal-binding</keyword>
<organism evidence="5">
    <name type="scientific">Streptomyces sp. SID12501</name>
    <dbReference type="NCBI Taxonomy" id="2706042"/>
    <lineage>
        <taxon>Bacteria</taxon>
        <taxon>Bacillati</taxon>
        <taxon>Actinomycetota</taxon>
        <taxon>Actinomycetes</taxon>
        <taxon>Kitasatosporales</taxon>
        <taxon>Streptomycetaceae</taxon>
        <taxon>Streptomyces</taxon>
    </lineage>
</organism>